<dbReference type="InterPro" id="IPR000212">
    <property type="entry name" value="DNA_helicase_UvrD/REP"/>
</dbReference>
<reference evidence="6 7" key="1">
    <citation type="submission" date="2024-12" db="EMBL/GenBank/DDBJ databases">
        <title>The unique morphological basis and parallel evolutionary history of personate flowers in Penstemon.</title>
        <authorList>
            <person name="Depatie T.H."/>
            <person name="Wessinger C.A."/>
        </authorList>
    </citation>
    <scope>NUCLEOTIDE SEQUENCE [LARGE SCALE GENOMIC DNA]</scope>
    <source>
        <strain evidence="6">WTNN_2</strain>
        <tissue evidence="6">Leaf</tissue>
    </source>
</reference>
<accession>A0ABD3TMR0</accession>
<dbReference type="SUPFAM" id="SSF52540">
    <property type="entry name" value="P-loop containing nucleoside triphosphate hydrolases"/>
    <property type="match status" value="1"/>
</dbReference>
<dbReference type="Gene3D" id="3.40.50.300">
    <property type="entry name" value="P-loop containing nucleotide triphosphate hydrolases"/>
    <property type="match status" value="1"/>
</dbReference>
<gene>
    <name evidence="6" type="ORF">ACJIZ3_022492</name>
</gene>
<keyword evidence="2" id="KW-0378">Hydrolase</keyword>
<keyword evidence="1" id="KW-0547">Nucleotide-binding</keyword>
<evidence type="ECO:0000256" key="1">
    <source>
        <dbReference type="ARBA" id="ARBA00022741"/>
    </source>
</evidence>
<organism evidence="6 7">
    <name type="scientific">Penstemon smallii</name>
    <dbReference type="NCBI Taxonomy" id="265156"/>
    <lineage>
        <taxon>Eukaryota</taxon>
        <taxon>Viridiplantae</taxon>
        <taxon>Streptophyta</taxon>
        <taxon>Embryophyta</taxon>
        <taxon>Tracheophyta</taxon>
        <taxon>Spermatophyta</taxon>
        <taxon>Magnoliopsida</taxon>
        <taxon>eudicotyledons</taxon>
        <taxon>Gunneridae</taxon>
        <taxon>Pentapetalae</taxon>
        <taxon>asterids</taxon>
        <taxon>lamiids</taxon>
        <taxon>Lamiales</taxon>
        <taxon>Plantaginaceae</taxon>
        <taxon>Cheloneae</taxon>
        <taxon>Penstemon</taxon>
    </lineage>
</organism>
<dbReference type="Proteomes" id="UP001634393">
    <property type="component" value="Unassembled WGS sequence"/>
</dbReference>
<dbReference type="Pfam" id="PF13361">
    <property type="entry name" value="UvrD_C"/>
    <property type="match status" value="1"/>
</dbReference>
<evidence type="ECO:0000259" key="5">
    <source>
        <dbReference type="Pfam" id="PF13361"/>
    </source>
</evidence>
<name>A0ABD3TMR0_9LAMI</name>
<dbReference type="InterPro" id="IPR027417">
    <property type="entry name" value="P-loop_NTPase"/>
</dbReference>
<keyword evidence="4" id="KW-0067">ATP-binding</keyword>
<dbReference type="GO" id="GO:0004386">
    <property type="term" value="F:helicase activity"/>
    <property type="evidence" value="ECO:0007669"/>
    <property type="project" value="UniProtKB-KW"/>
</dbReference>
<protein>
    <recommendedName>
        <fullName evidence="5">UvrD-like helicase C-terminal domain-containing protein</fullName>
    </recommendedName>
</protein>
<evidence type="ECO:0000313" key="7">
    <source>
        <dbReference type="Proteomes" id="UP001634393"/>
    </source>
</evidence>
<sequence>MYSIFNNLFNCRSQLTQGRKVLLTIDMISKLVHWRYLLEQRAVLDVDGGKLLNEDNDLRLVLQYLLDDVSVFLTTIYNVAEGENDNITEGKGCMTALKAFVDYISVRERENFRSRKHENEDSVTLTPIHQSKGLEWDTVFIVKLRFPCCMLHEHNGTLNENGNSVEEERRLLYVAMTRAREKLFMLYVLMDSNWQLLQPSRFLREIPHHLVVTQEELTSESSETNYPKIKQEASLVSVSLKAESPGTNTMQHVSPDNHFTESSKELCEADENYNSNLYFNSPTTLQFNTEDRAVVSHLFHKWAKKPAFHNPKRLLNKVSFVIDELLWVKKSTHKDVLRELKNCLTSDEAHHFAVSVLKWEQIPADQRAYIMREKQEHFQKLRIESAMGSSEPTPKQIAYLQSLGCMIVPTTRLHASRLLE</sequence>
<dbReference type="GO" id="GO:0005524">
    <property type="term" value="F:ATP binding"/>
    <property type="evidence" value="ECO:0007669"/>
    <property type="project" value="UniProtKB-KW"/>
</dbReference>
<dbReference type="PANTHER" id="PTHR11070:SF61">
    <property type="entry name" value="DNA 3'-5' HELICASE"/>
    <property type="match status" value="1"/>
</dbReference>
<dbReference type="InterPro" id="IPR014017">
    <property type="entry name" value="DNA_helicase_UvrD-like_C"/>
</dbReference>
<evidence type="ECO:0000256" key="3">
    <source>
        <dbReference type="ARBA" id="ARBA00022806"/>
    </source>
</evidence>
<dbReference type="EMBL" id="JBJXBP010000003">
    <property type="protein sequence ID" value="KAL3837901.1"/>
    <property type="molecule type" value="Genomic_DNA"/>
</dbReference>
<comment type="caution">
    <text evidence="6">The sequence shown here is derived from an EMBL/GenBank/DDBJ whole genome shotgun (WGS) entry which is preliminary data.</text>
</comment>
<feature type="domain" description="UvrD-like helicase C-terminal" evidence="5">
    <location>
        <begin position="83"/>
        <end position="188"/>
    </location>
</feature>
<evidence type="ECO:0000256" key="2">
    <source>
        <dbReference type="ARBA" id="ARBA00022801"/>
    </source>
</evidence>
<dbReference type="PANTHER" id="PTHR11070">
    <property type="entry name" value="UVRD / RECB / PCRA DNA HELICASE FAMILY MEMBER"/>
    <property type="match status" value="1"/>
</dbReference>
<dbReference type="AlphaFoldDB" id="A0ABD3TMR0"/>
<proteinExistence type="predicted"/>
<keyword evidence="7" id="KW-1185">Reference proteome</keyword>
<keyword evidence="3" id="KW-0347">Helicase</keyword>
<dbReference type="Gene3D" id="1.10.486.10">
    <property type="entry name" value="PCRA, domain 4"/>
    <property type="match status" value="1"/>
</dbReference>
<evidence type="ECO:0000256" key="4">
    <source>
        <dbReference type="ARBA" id="ARBA00022840"/>
    </source>
</evidence>
<evidence type="ECO:0000313" key="6">
    <source>
        <dbReference type="EMBL" id="KAL3837901.1"/>
    </source>
</evidence>
<dbReference type="GO" id="GO:0016787">
    <property type="term" value="F:hydrolase activity"/>
    <property type="evidence" value="ECO:0007669"/>
    <property type="project" value="UniProtKB-KW"/>
</dbReference>